<keyword evidence="8" id="KW-0560">Oxidoreductase</keyword>
<keyword evidence="4" id="KW-0411">Iron-sulfur</keyword>
<accession>A0A4R1HXU4</accession>
<feature type="domain" description="Rieske" evidence="7">
    <location>
        <begin position="12"/>
        <end position="106"/>
    </location>
</feature>
<organism evidence="8 9">
    <name type="scientific">Pseudonocardia endophytica</name>
    <dbReference type="NCBI Taxonomy" id="401976"/>
    <lineage>
        <taxon>Bacteria</taxon>
        <taxon>Bacillati</taxon>
        <taxon>Actinomycetota</taxon>
        <taxon>Actinomycetes</taxon>
        <taxon>Pseudonocardiales</taxon>
        <taxon>Pseudonocardiaceae</taxon>
        <taxon>Pseudonocardia</taxon>
    </lineage>
</organism>
<dbReference type="SUPFAM" id="SSF50022">
    <property type="entry name" value="ISP domain"/>
    <property type="match status" value="1"/>
</dbReference>
<evidence type="ECO:0000256" key="1">
    <source>
        <dbReference type="ARBA" id="ARBA00022714"/>
    </source>
</evidence>
<dbReference type="EMBL" id="SMFZ01000001">
    <property type="protein sequence ID" value="TCK27624.1"/>
    <property type="molecule type" value="Genomic_DNA"/>
</dbReference>
<dbReference type="AlphaFoldDB" id="A0A4R1HXU4"/>
<dbReference type="GO" id="GO:0046872">
    <property type="term" value="F:metal ion binding"/>
    <property type="evidence" value="ECO:0007669"/>
    <property type="project" value="UniProtKB-KW"/>
</dbReference>
<evidence type="ECO:0000259" key="7">
    <source>
        <dbReference type="PROSITE" id="PS51296"/>
    </source>
</evidence>
<comment type="cofactor">
    <cofactor evidence="5">
        <name>[2Fe-2S] cluster</name>
        <dbReference type="ChEBI" id="CHEBI:190135"/>
    </cofactor>
</comment>
<keyword evidence="9" id="KW-1185">Reference proteome</keyword>
<dbReference type="InterPro" id="IPR036922">
    <property type="entry name" value="Rieske_2Fe-2S_sf"/>
</dbReference>
<dbReference type="GO" id="GO:0016705">
    <property type="term" value="F:oxidoreductase activity, acting on paired donors, with incorporation or reduction of molecular oxygen"/>
    <property type="evidence" value="ECO:0007669"/>
    <property type="project" value="UniProtKB-ARBA"/>
</dbReference>
<evidence type="ECO:0000256" key="3">
    <source>
        <dbReference type="ARBA" id="ARBA00023004"/>
    </source>
</evidence>
<proteinExistence type="inferred from homology"/>
<dbReference type="GO" id="GO:0051537">
    <property type="term" value="F:2 iron, 2 sulfur cluster binding"/>
    <property type="evidence" value="ECO:0007669"/>
    <property type="project" value="UniProtKB-KW"/>
</dbReference>
<dbReference type="InterPro" id="IPR017941">
    <property type="entry name" value="Rieske_2Fe-2S"/>
</dbReference>
<reference evidence="8 9" key="1">
    <citation type="submission" date="2019-03" db="EMBL/GenBank/DDBJ databases">
        <title>Sequencing the genomes of 1000 actinobacteria strains.</title>
        <authorList>
            <person name="Klenk H.-P."/>
        </authorList>
    </citation>
    <scope>NUCLEOTIDE SEQUENCE [LARGE SCALE GENOMIC DNA]</scope>
    <source>
        <strain evidence="8 9">DSM 44969</strain>
    </source>
</reference>
<evidence type="ECO:0000256" key="2">
    <source>
        <dbReference type="ARBA" id="ARBA00022723"/>
    </source>
</evidence>
<sequence>MNRAASGTSTWTAAMEEDELWEGDMAPVVVNGVKVLLMNVDGTVRAYQNRCPHQEWALDEGEFDEGKLICSRHLWEFDALTGAGVNPTDCALTSYPVKVEDGQILVSLP</sequence>
<comment type="caution">
    <text evidence="8">The sequence shown here is derived from an EMBL/GenBank/DDBJ whole genome shotgun (WGS) entry which is preliminary data.</text>
</comment>
<dbReference type="Gene3D" id="2.102.10.10">
    <property type="entry name" value="Rieske [2Fe-2S] iron-sulphur domain"/>
    <property type="match status" value="1"/>
</dbReference>
<gene>
    <name evidence="8" type="ORF">EV378_3496</name>
</gene>
<protein>
    <submittedName>
        <fullName evidence="8">Toluene monooxygenase system ferredoxin subunit</fullName>
    </submittedName>
</protein>
<evidence type="ECO:0000256" key="4">
    <source>
        <dbReference type="ARBA" id="ARBA00023014"/>
    </source>
</evidence>
<evidence type="ECO:0000256" key="5">
    <source>
        <dbReference type="ARBA" id="ARBA00034078"/>
    </source>
</evidence>
<dbReference type="RefSeq" id="WP_243653516.1">
    <property type="nucleotide sequence ID" value="NZ_SMFZ01000001.1"/>
</dbReference>
<dbReference type="Proteomes" id="UP000295560">
    <property type="component" value="Unassembled WGS sequence"/>
</dbReference>
<dbReference type="PANTHER" id="PTHR21496:SF0">
    <property type="entry name" value="RIESKE DOMAIN-CONTAINING PROTEIN"/>
    <property type="match status" value="1"/>
</dbReference>
<evidence type="ECO:0000313" key="8">
    <source>
        <dbReference type="EMBL" id="TCK27624.1"/>
    </source>
</evidence>
<dbReference type="PROSITE" id="PS51296">
    <property type="entry name" value="RIESKE"/>
    <property type="match status" value="1"/>
</dbReference>
<name>A0A4R1HXU4_PSEEN</name>
<dbReference type="Pfam" id="PF00355">
    <property type="entry name" value="Rieske"/>
    <property type="match status" value="1"/>
</dbReference>
<dbReference type="PANTHER" id="PTHR21496">
    <property type="entry name" value="FERREDOXIN-RELATED"/>
    <property type="match status" value="1"/>
</dbReference>
<keyword evidence="3" id="KW-0408">Iron</keyword>
<keyword evidence="8" id="KW-0503">Monooxygenase</keyword>
<keyword evidence="1" id="KW-0001">2Fe-2S</keyword>
<dbReference type="GO" id="GO:0004497">
    <property type="term" value="F:monooxygenase activity"/>
    <property type="evidence" value="ECO:0007669"/>
    <property type="project" value="UniProtKB-KW"/>
</dbReference>
<comment type="similarity">
    <text evidence="6">Belongs to the bacterial ring-hydroxylating dioxygenase ferredoxin component family.</text>
</comment>
<evidence type="ECO:0000256" key="6">
    <source>
        <dbReference type="ARBA" id="ARBA00038001"/>
    </source>
</evidence>
<evidence type="ECO:0000313" key="9">
    <source>
        <dbReference type="Proteomes" id="UP000295560"/>
    </source>
</evidence>
<keyword evidence="2" id="KW-0479">Metal-binding</keyword>